<dbReference type="AlphaFoldDB" id="W7QWR1"/>
<organism evidence="2 3">
    <name type="scientific">Catenovulum agarivorans DS-2</name>
    <dbReference type="NCBI Taxonomy" id="1328313"/>
    <lineage>
        <taxon>Bacteria</taxon>
        <taxon>Pseudomonadati</taxon>
        <taxon>Pseudomonadota</taxon>
        <taxon>Gammaproteobacteria</taxon>
        <taxon>Alteromonadales</taxon>
        <taxon>Alteromonadaceae</taxon>
        <taxon>Catenovulum</taxon>
    </lineage>
</organism>
<proteinExistence type="predicted"/>
<reference evidence="2 3" key="1">
    <citation type="journal article" date="2014" name="Genome Announc.">
        <title>Draft Genome Sequence of the Agar-Degrading Bacterium Catenovulum sp. Strain DS-2, Isolated from Intestines of Haliotis diversicolor.</title>
        <authorList>
            <person name="Shan D."/>
            <person name="Li X."/>
            <person name="Gu Z."/>
            <person name="Wei G."/>
            <person name="Gao Z."/>
            <person name="Shao Z."/>
        </authorList>
    </citation>
    <scope>NUCLEOTIDE SEQUENCE [LARGE SCALE GENOMIC DNA]</scope>
    <source>
        <strain evidence="2 3">DS-2</strain>
    </source>
</reference>
<protein>
    <recommendedName>
        <fullName evidence="4">DUF349 domain-containing protein</fullName>
    </recommendedName>
</protein>
<feature type="coiled-coil region" evidence="1">
    <location>
        <begin position="777"/>
        <end position="804"/>
    </location>
</feature>
<dbReference type="EMBL" id="ARZY01000001">
    <property type="protein sequence ID" value="EWH12183.1"/>
    <property type="molecule type" value="Genomic_DNA"/>
</dbReference>
<evidence type="ECO:0000313" key="2">
    <source>
        <dbReference type="EMBL" id="EWH12183.1"/>
    </source>
</evidence>
<accession>W7QWR1</accession>
<sequence length="925" mass="104525">MIFKQLFQPKWQHKDAQVRLQAIQKLADSSILEQVAAKDIDTDVRKHALEKLNTLASWDKAMRHDSDVKLQKLALEKVKLMLFNQGVDLSQNDKEQYLAKCNHMPLLEDYARRGDDHNLRVQVIKRLDKASLNYDLAIRDNNEEVALICAQSIADSKQLEKIAQKAKHSKVKSWASEKLAELKAAAEKPAKIRKDASLLLSKLLALKDKTDYLQVKSTGEALLQQWQLVSTELTCLPEEEQLTLTNKFAQISDKFQSSLAQLEVEYNKAQQAEAALAQQQQIQQQVQQAIQTIQDKVANAIANEGDAELDDIVKLISDAKSLLSQDHIGGRVTEQLFNQLNGIEQNAAHLPEFAEQVALATRAVTQLNQWTLPQEIGDFDQAQEQFDSWFDDWKKLRKSMLFDLPVELNESSQTLINEWKNGLKSFSSQQNSAIKQLKGQMRELDRLIKSGRYNVALGLFRKISEGIDGLTSKSYSKIEREHQRLNEEINELEGWKSYIGLPRKRELVAEMDALVAQPMQDVHERAKQIKLARHTWRLLGNTDSEENSQLNEAFDIVVEKAFAPCREKFAELEAQRAANLAARNQLVDDAKAAKQAFENNGDYAELAKALTRLQNAWNKAGSVERSEYAKVSQAFFDIIRPLRARINTFHNDNAQQKKSLIEQAQECAQSEDLNQASEKLKALQQQWKNIGFAGANTENKLWGQFRAINDTVFNKKQADYQAEKDKQQVAFESIKSELDTIAGELDGATLELCYSKLEQVKAVSVEQCSPGQAKRLHKQINQLIDSCQKRIADLKQNVEQQNLQNWLVSLEGYVNSGTVDEAALNQLPSLLVNAIELAQNSPATGDASEQRRDLAIRMEIIAGIEPPVQDANRKMEIQVQLLSEKLNDGETPSGIQLLHDWLSLGPVQAQDKALFERVTKALLAM</sequence>
<evidence type="ECO:0000256" key="1">
    <source>
        <dbReference type="SAM" id="Coils"/>
    </source>
</evidence>
<dbReference type="Proteomes" id="UP000019276">
    <property type="component" value="Unassembled WGS sequence"/>
</dbReference>
<dbReference type="STRING" id="1328313.DS2_00630"/>
<dbReference type="Pfam" id="PF03993">
    <property type="entry name" value="DUF349"/>
    <property type="match status" value="2"/>
</dbReference>
<feature type="coiled-coil region" evidence="1">
    <location>
        <begin position="252"/>
        <end position="292"/>
    </location>
</feature>
<dbReference type="eggNOG" id="COG0466">
    <property type="taxonomic scope" value="Bacteria"/>
</dbReference>
<gene>
    <name evidence="2" type="ORF">DS2_00630</name>
</gene>
<comment type="caution">
    <text evidence="2">The sequence shown here is derived from an EMBL/GenBank/DDBJ whole genome shotgun (WGS) entry which is preliminary data.</text>
</comment>
<dbReference type="InterPro" id="IPR007139">
    <property type="entry name" value="DUF349"/>
</dbReference>
<evidence type="ECO:0000313" key="3">
    <source>
        <dbReference type="Proteomes" id="UP000019276"/>
    </source>
</evidence>
<name>W7QWR1_9ALTE</name>
<keyword evidence="1" id="KW-0175">Coiled coil</keyword>
<evidence type="ECO:0008006" key="4">
    <source>
        <dbReference type="Google" id="ProtNLM"/>
    </source>
</evidence>
<keyword evidence="3" id="KW-1185">Reference proteome</keyword>